<comment type="caution">
    <text evidence="1">The sequence shown here is derived from an EMBL/GenBank/DDBJ whole genome shotgun (WGS) entry which is preliminary data.</text>
</comment>
<reference evidence="1" key="1">
    <citation type="submission" date="2022-10" db="EMBL/GenBank/DDBJ databases">
        <title>The WGS of Solirubrobacter ginsenosidimutans DSM 21036.</title>
        <authorList>
            <person name="Jiang Z."/>
        </authorList>
    </citation>
    <scope>NUCLEOTIDE SEQUENCE</scope>
    <source>
        <strain evidence="1">DSM 21036</strain>
    </source>
</reference>
<dbReference type="SUPFAM" id="SSF47240">
    <property type="entry name" value="Ferritin-like"/>
    <property type="match status" value="1"/>
</dbReference>
<dbReference type="Gene3D" id="1.10.620.20">
    <property type="entry name" value="Ribonucleotide Reductase, subunit A"/>
    <property type="match status" value="1"/>
</dbReference>
<dbReference type="EMBL" id="JAPDOD010000004">
    <property type="protein sequence ID" value="MDA0159971.1"/>
    <property type="molecule type" value="Genomic_DNA"/>
</dbReference>
<proteinExistence type="predicted"/>
<dbReference type="RefSeq" id="WP_270038740.1">
    <property type="nucleotide sequence ID" value="NZ_JAPDOD010000004.1"/>
</dbReference>
<keyword evidence="2" id="KW-1185">Reference proteome</keyword>
<dbReference type="InterPro" id="IPR009078">
    <property type="entry name" value="Ferritin-like_SF"/>
</dbReference>
<evidence type="ECO:0000313" key="1">
    <source>
        <dbReference type="EMBL" id="MDA0159971.1"/>
    </source>
</evidence>
<evidence type="ECO:0008006" key="3">
    <source>
        <dbReference type="Google" id="ProtNLM"/>
    </source>
</evidence>
<dbReference type="InterPro" id="IPR012348">
    <property type="entry name" value="RNR-like"/>
</dbReference>
<dbReference type="AlphaFoldDB" id="A0A9X3MQI1"/>
<dbReference type="Proteomes" id="UP001149140">
    <property type="component" value="Unassembled WGS sequence"/>
</dbReference>
<sequence length="281" mass="31038">MGERQLWERVVAGHFVLAKRSFWPNFFSQIVARLQWNPMAIDLAPDALQWPELPPERRDRLLTLLAGFCVAEDAVAEQLTPFSDAAREATLASQESLIAWVFFLQRRDEQRHARLFDRIGAEVLGLPGATPEERRAAARAYVPPAMLELFEERLPAMATELAAGRTGLSEGVSLYHMLLEGVVFDAGQHALLDELADGTLPGVREGVERVERDERWHVGFGLRCLIETRPSAQVLGELLERAQEAAAVWGGAVPEATCAKSARKVAHRLHVAGLIAPRAAA</sequence>
<organism evidence="1 2">
    <name type="scientific">Solirubrobacter ginsenosidimutans</name>
    <dbReference type="NCBI Taxonomy" id="490573"/>
    <lineage>
        <taxon>Bacteria</taxon>
        <taxon>Bacillati</taxon>
        <taxon>Actinomycetota</taxon>
        <taxon>Thermoleophilia</taxon>
        <taxon>Solirubrobacterales</taxon>
        <taxon>Solirubrobacteraceae</taxon>
        <taxon>Solirubrobacter</taxon>
    </lineage>
</organism>
<protein>
    <recommendedName>
        <fullName evidence="3">Ferritin-like domain-containing protein</fullName>
    </recommendedName>
</protein>
<name>A0A9X3MQI1_9ACTN</name>
<gene>
    <name evidence="1" type="ORF">OM076_06845</name>
</gene>
<accession>A0A9X3MQI1</accession>
<dbReference type="GO" id="GO:0016491">
    <property type="term" value="F:oxidoreductase activity"/>
    <property type="evidence" value="ECO:0007669"/>
    <property type="project" value="InterPro"/>
</dbReference>
<evidence type="ECO:0000313" key="2">
    <source>
        <dbReference type="Proteomes" id="UP001149140"/>
    </source>
</evidence>